<feature type="signal peptide" evidence="1">
    <location>
        <begin position="1"/>
        <end position="25"/>
    </location>
</feature>
<accession>F2UEC6</accession>
<dbReference type="EMBL" id="GL832970">
    <property type="protein sequence ID" value="EGD74976.1"/>
    <property type="molecule type" value="Genomic_DNA"/>
</dbReference>
<reference evidence="2" key="1">
    <citation type="submission" date="2009-08" db="EMBL/GenBank/DDBJ databases">
        <title>Annotation of Salpingoeca rosetta.</title>
        <authorList>
            <consortium name="The Broad Institute Genome Sequencing Platform"/>
            <person name="Russ C."/>
            <person name="Cuomo C."/>
            <person name="Burger G."/>
            <person name="Gray M.W."/>
            <person name="Holland P.W.H."/>
            <person name="King N."/>
            <person name="Lang F.B.F."/>
            <person name="Roger A.J."/>
            <person name="Ruiz-Trillo I."/>
            <person name="Young S.K."/>
            <person name="Zeng Q."/>
            <person name="Gargeya S."/>
            <person name="Alvarado L."/>
            <person name="Berlin A."/>
            <person name="Chapman S.B."/>
            <person name="Chen Z."/>
            <person name="Freedman E."/>
            <person name="Gellesch M."/>
            <person name="Goldberg J."/>
            <person name="Griggs A."/>
            <person name="Gujja S."/>
            <person name="Heilman E."/>
            <person name="Heiman D."/>
            <person name="Howarth C."/>
            <person name="Mehta T."/>
            <person name="Neiman D."/>
            <person name="Pearson M."/>
            <person name="Roberts A."/>
            <person name="Saif S."/>
            <person name="Shea T."/>
            <person name="Shenoy N."/>
            <person name="Sisk P."/>
            <person name="Stolte C."/>
            <person name="Sykes S."/>
            <person name="White J."/>
            <person name="Yandava C."/>
            <person name="Haas B."/>
            <person name="Nusbaum C."/>
            <person name="Birren B."/>
        </authorList>
    </citation>
    <scope>NUCLEOTIDE SEQUENCE [LARGE SCALE GENOMIC DNA]</scope>
    <source>
        <strain evidence="2">ATCC 50818</strain>
    </source>
</reference>
<organism evidence="3">
    <name type="scientific">Salpingoeca rosetta (strain ATCC 50818 / BSB-021)</name>
    <dbReference type="NCBI Taxonomy" id="946362"/>
    <lineage>
        <taxon>Eukaryota</taxon>
        <taxon>Choanoflagellata</taxon>
        <taxon>Craspedida</taxon>
        <taxon>Salpingoecidae</taxon>
        <taxon>Salpingoeca</taxon>
    </lineage>
</organism>
<dbReference type="Proteomes" id="UP000007799">
    <property type="component" value="Unassembled WGS sequence"/>
</dbReference>
<gene>
    <name evidence="2" type="ORF">PTSG_12551</name>
</gene>
<keyword evidence="3" id="KW-1185">Reference proteome</keyword>
<dbReference type="InParanoid" id="F2UEC6"/>
<keyword evidence="1" id="KW-0732">Signal</keyword>
<dbReference type="KEGG" id="sre:PTSG_12551"/>
<evidence type="ECO:0000313" key="3">
    <source>
        <dbReference type="Proteomes" id="UP000007799"/>
    </source>
</evidence>
<dbReference type="GeneID" id="16073192"/>
<protein>
    <recommendedName>
        <fullName evidence="4">Secreted protein</fullName>
    </recommendedName>
</protein>
<name>F2UEC6_SALR5</name>
<feature type="chain" id="PRO_5003287588" description="Secreted protein" evidence="1">
    <location>
        <begin position="26"/>
        <end position="145"/>
    </location>
</feature>
<evidence type="ECO:0008006" key="4">
    <source>
        <dbReference type="Google" id="ProtNLM"/>
    </source>
</evidence>
<proteinExistence type="predicted"/>
<dbReference type="AlphaFoldDB" id="F2UEC6"/>
<dbReference type="RefSeq" id="XP_004992621.1">
    <property type="nucleotide sequence ID" value="XM_004992564.1"/>
</dbReference>
<sequence length="145" mass="16012">MISFSKSSSLLLLLLLLLFVVGSRASSSLFSLEQSSIHQRTRVVVVEQPGLHISYHGHLCHRCFIVFLLERNCTCVPVRALVRARVRLRVCDMWLDMTVGVAFVVVVCSSCLEPDVRGVVTTPELLVASGFRCVLASLTPLQQAT</sequence>
<evidence type="ECO:0000313" key="2">
    <source>
        <dbReference type="EMBL" id="EGD74976.1"/>
    </source>
</evidence>
<evidence type="ECO:0000256" key="1">
    <source>
        <dbReference type="SAM" id="SignalP"/>
    </source>
</evidence>